<evidence type="ECO:0000313" key="2">
    <source>
        <dbReference type="Proteomes" id="UP000746535"/>
    </source>
</evidence>
<proteinExistence type="predicted"/>
<comment type="caution">
    <text evidence="1">The sequence shown here is derived from an EMBL/GenBank/DDBJ whole genome shotgun (WGS) entry which is preliminary data.</text>
</comment>
<reference evidence="1 2" key="1">
    <citation type="submission" date="2020-03" db="EMBL/GenBank/DDBJ databases">
        <authorList>
            <person name="Wang L."/>
            <person name="He N."/>
            <person name="Li Y."/>
            <person name="Fang Y."/>
            <person name="Zhang F."/>
        </authorList>
    </citation>
    <scope>NUCLEOTIDE SEQUENCE [LARGE SCALE GENOMIC DNA]</scope>
    <source>
        <strain evidence="2">hsmgli-8</strain>
    </source>
</reference>
<sequence>MYRHRVTYLYNEQPRQQELEYEQAQLPVEVAALRLLEIHYGDAENSLLMPAADASPQEVMDQAQLMGITLIEIQHPGRVINT</sequence>
<accession>A0ABX0Y9V0</accession>
<evidence type="ECO:0008006" key="3">
    <source>
        <dbReference type="Google" id="ProtNLM"/>
    </source>
</evidence>
<dbReference type="Proteomes" id="UP000746535">
    <property type="component" value="Unassembled WGS sequence"/>
</dbReference>
<evidence type="ECO:0000313" key="1">
    <source>
        <dbReference type="EMBL" id="NJO99739.1"/>
    </source>
</evidence>
<gene>
    <name evidence="1" type="ORF">HBH25_02520</name>
</gene>
<organism evidence="1 2">
    <name type="scientific">Pseudomonas quercus</name>
    <dbReference type="NCBI Taxonomy" id="2722792"/>
    <lineage>
        <taxon>Bacteria</taxon>
        <taxon>Pseudomonadati</taxon>
        <taxon>Pseudomonadota</taxon>
        <taxon>Gammaproteobacteria</taxon>
        <taxon>Pseudomonadales</taxon>
        <taxon>Pseudomonadaceae</taxon>
        <taxon>Pseudomonas</taxon>
    </lineage>
</organism>
<dbReference type="EMBL" id="JAAVJI010000001">
    <property type="protein sequence ID" value="NJO99739.1"/>
    <property type="molecule type" value="Genomic_DNA"/>
</dbReference>
<keyword evidence="2" id="KW-1185">Reference proteome</keyword>
<name>A0ABX0Y9V0_9PSED</name>
<protein>
    <recommendedName>
        <fullName evidence="3">YcgL domain-containing protein</fullName>
    </recommendedName>
</protein>